<dbReference type="eggNOG" id="COG3755">
    <property type="taxonomic scope" value="Bacteria"/>
</dbReference>
<name>S3NU53_9GAMM</name>
<comment type="caution">
    <text evidence="3">The sequence shown here is derived from an EMBL/GenBank/DDBJ whole genome shotgun (WGS) entry which is preliminary data.</text>
</comment>
<evidence type="ECO:0000313" key="3">
    <source>
        <dbReference type="EMBL" id="EPF70186.1"/>
    </source>
</evidence>
<dbReference type="PATRIC" id="fig|421052.3.peg.3137"/>
<evidence type="ECO:0000313" key="4">
    <source>
        <dbReference type="Proteomes" id="UP000014568"/>
    </source>
</evidence>
<dbReference type="RefSeq" id="WP_016657572.1">
    <property type="nucleotide sequence ID" value="NZ_KE340355.1"/>
</dbReference>
<gene>
    <name evidence="3" type="ORF">F945_03203</name>
</gene>
<dbReference type="STRING" id="632955.GCA_000829675_01202"/>
<dbReference type="OrthoDB" id="7340239at2"/>
<organism evidence="3 4">
    <name type="scientific">Acinetobacter rudis CIP 110305</name>
    <dbReference type="NCBI Taxonomy" id="421052"/>
    <lineage>
        <taxon>Bacteria</taxon>
        <taxon>Pseudomonadati</taxon>
        <taxon>Pseudomonadota</taxon>
        <taxon>Gammaproteobacteria</taxon>
        <taxon>Moraxellales</taxon>
        <taxon>Moraxellaceae</taxon>
        <taxon>Acinetobacter</taxon>
    </lineage>
</organism>
<dbReference type="PANTHER" id="PTHR39176">
    <property type="entry name" value="PERIPLASMIC PROTEIN-RELATED"/>
    <property type="match status" value="1"/>
</dbReference>
<dbReference type="Pfam" id="PF07007">
    <property type="entry name" value="LprI"/>
    <property type="match status" value="1"/>
</dbReference>
<proteinExistence type="predicted"/>
<dbReference type="HOGENOM" id="CLU_128596_9_0_6"/>
<accession>S3NU53</accession>
<feature type="chain" id="PRO_5004523713" description="Lysozyme inhibitor LprI-like N-terminal domain-containing protein" evidence="1">
    <location>
        <begin position="20"/>
        <end position="126"/>
    </location>
</feature>
<dbReference type="Gene3D" id="1.20.1270.180">
    <property type="match status" value="1"/>
</dbReference>
<dbReference type="EMBL" id="ATGI01000038">
    <property type="protein sequence ID" value="EPF70186.1"/>
    <property type="molecule type" value="Genomic_DNA"/>
</dbReference>
<protein>
    <recommendedName>
        <fullName evidence="2">Lysozyme inhibitor LprI-like N-terminal domain-containing protein</fullName>
    </recommendedName>
</protein>
<keyword evidence="1" id="KW-0732">Signal</keyword>
<dbReference type="PANTHER" id="PTHR39176:SF1">
    <property type="entry name" value="PERIPLASMIC PROTEIN"/>
    <property type="match status" value="1"/>
</dbReference>
<feature type="domain" description="Lysozyme inhibitor LprI-like N-terminal" evidence="2">
    <location>
        <begin position="23"/>
        <end position="106"/>
    </location>
</feature>
<dbReference type="InterPro" id="IPR009739">
    <property type="entry name" value="LprI-like_N"/>
</dbReference>
<evidence type="ECO:0000259" key="2">
    <source>
        <dbReference type="Pfam" id="PF07007"/>
    </source>
</evidence>
<keyword evidence="4" id="KW-1185">Reference proteome</keyword>
<dbReference type="Proteomes" id="UP000014568">
    <property type="component" value="Unassembled WGS sequence"/>
</dbReference>
<feature type="signal peptide" evidence="1">
    <location>
        <begin position="1"/>
        <end position="19"/>
    </location>
</feature>
<evidence type="ECO:0000256" key="1">
    <source>
        <dbReference type="SAM" id="SignalP"/>
    </source>
</evidence>
<sequence length="126" mass="14698">MKKILLAMSVICLPTLAFADNCDSTRNTYDAVYCDGKVYVSADQELNKNYQELRKLLNNEQKNTLKRSQLAWIKQRDQECTRESNRGDVINTSCQLRKTQERNSWLRERTRECKTIGCKTSLLNEV</sequence>
<dbReference type="AlphaFoldDB" id="S3NU53"/>
<reference evidence="3 4" key="1">
    <citation type="submission" date="2013-06" db="EMBL/GenBank/DDBJ databases">
        <title>The Genome Sequence of Acinetobacter rudis CIP 110305.</title>
        <authorList>
            <consortium name="The Broad Institute Genome Sequencing Platform"/>
            <consortium name="The Broad Institute Genome Sequencing Center for Infectious Disease"/>
            <person name="Cerqueira G."/>
            <person name="Feldgarden M."/>
            <person name="Courvalin P."/>
            <person name="Perichon B."/>
            <person name="Grillot-Courvalin C."/>
            <person name="Clermont D."/>
            <person name="Rocha E."/>
            <person name="Yoon E.-J."/>
            <person name="Nemec A."/>
            <person name="Young S.K."/>
            <person name="Zeng Q."/>
            <person name="Gargeya S."/>
            <person name="Fitzgerald M."/>
            <person name="Abouelleil A."/>
            <person name="Alvarado L."/>
            <person name="Berlin A.M."/>
            <person name="Chapman S.B."/>
            <person name="Dewar J."/>
            <person name="Goldberg J."/>
            <person name="Griggs A."/>
            <person name="Gujja S."/>
            <person name="Hansen M."/>
            <person name="Howarth C."/>
            <person name="Imamovic A."/>
            <person name="Larimer J."/>
            <person name="McCowan C."/>
            <person name="Murphy C."/>
            <person name="Pearson M."/>
            <person name="Priest M."/>
            <person name="Roberts A."/>
            <person name="Saif S."/>
            <person name="Shea T."/>
            <person name="Sykes S."/>
            <person name="Wortman J."/>
            <person name="Nusbaum C."/>
            <person name="Birren B."/>
        </authorList>
    </citation>
    <scope>NUCLEOTIDE SEQUENCE [LARGE SCALE GENOMIC DNA]</scope>
    <source>
        <strain evidence="3 4">CIP 110305</strain>
    </source>
</reference>